<keyword evidence="7" id="KW-1185">Reference proteome</keyword>
<dbReference type="PROSITE" id="PS51318">
    <property type="entry name" value="TAT"/>
    <property type="match status" value="1"/>
</dbReference>
<evidence type="ECO:0000313" key="7">
    <source>
        <dbReference type="Proteomes" id="UP000053171"/>
    </source>
</evidence>
<organism evidence="6 7">
    <name type="scientific">Rothia kristinae</name>
    <dbReference type="NCBI Taxonomy" id="37923"/>
    <lineage>
        <taxon>Bacteria</taxon>
        <taxon>Bacillati</taxon>
        <taxon>Actinomycetota</taxon>
        <taxon>Actinomycetes</taxon>
        <taxon>Micrococcales</taxon>
        <taxon>Micrococcaceae</taxon>
        <taxon>Rothia</taxon>
    </lineage>
</organism>
<dbReference type="GO" id="GO:0015833">
    <property type="term" value="P:peptide transport"/>
    <property type="evidence" value="ECO:0007669"/>
    <property type="project" value="TreeGrafter"/>
</dbReference>
<proteinExistence type="inferred from homology"/>
<comment type="similarity">
    <text evidence="1">Belongs to the bacterial solute-binding protein 5 family.</text>
</comment>
<dbReference type="PROSITE" id="PS51257">
    <property type="entry name" value="PROKAR_LIPOPROTEIN"/>
    <property type="match status" value="1"/>
</dbReference>
<evidence type="ECO:0000259" key="5">
    <source>
        <dbReference type="Pfam" id="PF00496"/>
    </source>
</evidence>
<dbReference type="InterPro" id="IPR030678">
    <property type="entry name" value="Peptide/Ni-bd"/>
</dbReference>
<dbReference type="RefSeq" id="WP_064725141.1">
    <property type="nucleotide sequence ID" value="NZ_CP113782.1"/>
</dbReference>
<dbReference type="AlphaFoldDB" id="A0A199NUC4"/>
<dbReference type="SUPFAM" id="SSF53850">
    <property type="entry name" value="Periplasmic binding protein-like II"/>
    <property type="match status" value="1"/>
</dbReference>
<feature type="signal peptide" evidence="4">
    <location>
        <begin position="1"/>
        <end position="34"/>
    </location>
</feature>
<evidence type="ECO:0000256" key="3">
    <source>
        <dbReference type="ARBA" id="ARBA00022729"/>
    </source>
</evidence>
<dbReference type="InterPro" id="IPR039424">
    <property type="entry name" value="SBP_5"/>
</dbReference>
<dbReference type="PANTHER" id="PTHR30290:SF9">
    <property type="entry name" value="OLIGOPEPTIDE-BINDING PROTEIN APPA"/>
    <property type="match status" value="1"/>
</dbReference>
<dbReference type="PIRSF" id="PIRSF002741">
    <property type="entry name" value="MppA"/>
    <property type="match status" value="1"/>
</dbReference>
<dbReference type="Gene3D" id="3.10.105.10">
    <property type="entry name" value="Dipeptide-binding Protein, Domain 3"/>
    <property type="match status" value="1"/>
</dbReference>
<dbReference type="InterPro" id="IPR006311">
    <property type="entry name" value="TAT_signal"/>
</dbReference>
<evidence type="ECO:0000256" key="4">
    <source>
        <dbReference type="SAM" id="SignalP"/>
    </source>
</evidence>
<feature type="chain" id="PRO_5008282122" description="Solute-binding protein family 5 domain-containing protein" evidence="4">
    <location>
        <begin position="35"/>
        <end position="541"/>
    </location>
</feature>
<reference evidence="6" key="1">
    <citation type="submission" date="2016-06" db="EMBL/GenBank/DDBJ databases">
        <title>Identification of putative biosynthetic pathways for the production of bioactive secondary metabolites by the marine actinomycete Kocuria kristinae RUTW2-3.</title>
        <authorList>
            <person name="Waterworth S.C."/>
            <person name="Walmsley T.A."/>
            <person name="Matongo T."/>
            <person name="Davies-Coleman M.T."/>
            <person name="Dorrington R.A."/>
        </authorList>
    </citation>
    <scope>NUCLEOTIDE SEQUENCE [LARGE SCALE GENOMIC DNA]</scope>
    <source>
        <strain evidence="6">RUTW2-3</strain>
    </source>
</reference>
<gene>
    <name evidence="6" type="ORF">AN277_0203955</name>
</gene>
<comment type="caution">
    <text evidence="6">The sequence shown here is derived from an EMBL/GenBank/DDBJ whole genome shotgun (WGS) entry which is preliminary data.</text>
</comment>
<dbReference type="GO" id="GO:0043190">
    <property type="term" value="C:ATP-binding cassette (ABC) transporter complex"/>
    <property type="evidence" value="ECO:0007669"/>
    <property type="project" value="InterPro"/>
</dbReference>
<sequence length="541" mass="59335">MPARTPLSRRTLLRFAAGSLALAPILAACGTSQARDRGTEELAVGFPEDSENWDPHQPPYTVSRTIARQITDTLVDQDPDTGDIVPYLARRWEVSEDGSRFTFHLRDDVTFSDGTPFTSTSVKNNFDRIIRLGSLSYIGASHLRGYQRTETPDAHTAVVVFDGPNAQFLQAATTQTLGMLADATLGKDPKDVARGDVIGSGPYVFSEYRQGQYVLLTRREDYAWGSDARSNKGPARFRTVRAQFIPDPTTLAGAVTSGQVDIGTMLDVSTLAGIKTADLHLSQVPGKGISTPLIPFIYRPIFQDAHVRRAINAATDRQEIADRIYQGNAKAATGLLTAATPGSADLSDLLRHDPDRAVAELEQAGYTRVDADGYRHHEDTGEPLTIVFMYTGSGTTKEQMLQLLQNQWKKVGIRFDLQPRTEAQLSDYTLYDAPYDLSTWSQGRADPDVLRVVYSSFYENQSFFFGHPIKEVDEALLNLQSTTDPAKRQQASEDAQRLLLEGGYSFPLVDAYTSTAASMRLAGIPLDAENKLVAADVALSG</sequence>
<keyword evidence="2" id="KW-0813">Transport</keyword>
<dbReference type="GO" id="GO:0042597">
    <property type="term" value="C:periplasmic space"/>
    <property type="evidence" value="ECO:0007669"/>
    <property type="project" value="UniProtKB-ARBA"/>
</dbReference>
<dbReference type="EMBL" id="LJBJ02000005">
    <property type="protein sequence ID" value="OAX52306.1"/>
    <property type="molecule type" value="Genomic_DNA"/>
</dbReference>
<name>A0A199NUC4_9MICC</name>
<protein>
    <recommendedName>
        <fullName evidence="5">Solute-binding protein family 5 domain-containing protein</fullName>
    </recommendedName>
</protein>
<dbReference type="Gene3D" id="3.40.190.10">
    <property type="entry name" value="Periplasmic binding protein-like II"/>
    <property type="match status" value="1"/>
</dbReference>
<dbReference type="InterPro" id="IPR000914">
    <property type="entry name" value="SBP_5_dom"/>
</dbReference>
<accession>A0A199NUC4</accession>
<dbReference type="Pfam" id="PF00496">
    <property type="entry name" value="SBP_bac_5"/>
    <property type="match status" value="1"/>
</dbReference>
<evidence type="ECO:0000256" key="2">
    <source>
        <dbReference type="ARBA" id="ARBA00022448"/>
    </source>
</evidence>
<dbReference type="GO" id="GO:1904680">
    <property type="term" value="F:peptide transmembrane transporter activity"/>
    <property type="evidence" value="ECO:0007669"/>
    <property type="project" value="TreeGrafter"/>
</dbReference>
<evidence type="ECO:0000313" key="6">
    <source>
        <dbReference type="EMBL" id="OAX52306.1"/>
    </source>
</evidence>
<dbReference type="PANTHER" id="PTHR30290">
    <property type="entry name" value="PERIPLASMIC BINDING COMPONENT OF ABC TRANSPORTER"/>
    <property type="match status" value="1"/>
</dbReference>
<evidence type="ECO:0000256" key="1">
    <source>
        <dbReference type="ARBA" id="ARBA00005695"/>
    </source>
</evidence>
<feature type="domain" description="Solute-binding protein family 5" evidence="5">
    <location>
        <begin position="84"/>
        <end position="461"/>
    </location>
</feature>
<keyword evidence="3 4" id="KW-0732">Signal</keyword>
<dbReference type="Proteomes" id="UP000053171">
    <property type="component" value="Unassembled WGS sequence"/>
</dbReference>
<dbReference type="CDD" id="cd08492">
    <property type="entry name" value="PBP2_NikA_DppA_OppA_like_15"/>
    <property type="match status" value="1"/>
</dbReference>